<accession>A0A852WP45</accession>
<gene>
    <name evidence="2" type="ORF">BJY17_000669</name>
</gene>
<dbReference type="InterPro" id="IPR030395">
    <property type="entry name" value="GP_PDE_dom"/>
</dbReference>
<comment type="caution">
    <text evidence="2">The sequence shown here is derived from an EMBL/GenBank/DDBJ whole genome shotgun (WGS) entry which is preliminary data.</text>
</comment>
<dbReference type="PANTHER" id="PTHR43805:SF1">
    <property type="entry name" value="GP-PDE DOMAIN-CONTAINING PROTEIN"/>
    <property type="match status" value="1"/>
</dbReference>
<name>A0A852WP45_9MICO</name>
<dbReference type="InterPro" id="IPR017946">
    <property type="entry name" value="PLC-like_Pdiesterase_TIM-brl"/>
</dbReference>
<proteinExistence type="predicted"/>
<evidence type="ECO:0000313" key="2">
    <source>
        <dbReference type="EMBL" id="NYG19922.1"/>
    </source>
</evidence>
<evidence type="ECO:0000259" key="1">
    <source>
        <dbReference type="PROSITE" id="PS51704"/>
    </source>
</evidence>
<sequence>MVTAYFEPSRPRVLAHRGLALEAPENTLLAFAKAVALGAEYIETDVHLTADGVAVVAHDPTLERVADRAVDVEKLTMGELRRIALGNGQGFCSLEEALDAFPETLFNIDVKVESAVEATVASVTKTRAGSRVLLTSFSERRRRRLAELLPDTATSAGGAGVIRTRLASLTGSTSAMHRALHGARALQVPERVGVLPLVTERFVAAVHRAGAEVHVWTINDPADMARLLDLGVDGLVTDRADLALPLIDARN</sequence>
<dbReference type="SUPFAM" id="SSF51695">
    <property type="entry name" value="PLC-like phosphodiesterases"/>
    <property type="match status" value="1"/>
</dbReference>
<dbReference type="PANTHER" id="PTHR43805">
    <property type="entry name" value="GLYCEROPHOSPHORYL DIESTER PHOSPHODIESTERASE"/>
    <property type="match status" value="1"/>
</dbReference>
<keyword evidence="3" id="KW-1185">Reference proteome</keyword>
<evidence type="ECO:0000313" key="3">
    <source>
        <dbReference type="Proteomes" id="UP000549066"/>
    </source>
</evidence>
<dbReference type="Gene3D" id="3.20.20.190">
    <property type="entry name" value="Phosphatidylinositol (PI) phosphodiesterase"/>
    <property type="match status" value="1"/>
</dbReference>
<dbReference type="PROSITE" id="PS51704">
    <property type="entry name" value="GP_PDE"/>
    <property type="match status" value="1"/>
</dbReference>
<protein>
    <submittedName>
        <fullName evidence="2">Glycerophosphoryl diester phosphodiesterase</fullName>
        <ecNumber evidence="2">3.1.4.46</ecNumber>
    </submittedName>
</protein>
<dbReference type="RefSeq" id="WP_179550124.1">
    <property type="nucleotide sequence ID" value="NZ_JACCFI010000001.1"/>
</dbReference>
<dbReference type="AlphaFoldDB" id="A0A852WP45"/>
<dbReference type="GO" id="GO:0006629">
    <property type="term" value="P:lipid metabolic process"/>
    <property type="evidence" value="ECO:0007669"/>
    <property type="project" value="InterPro"/>
</dbReference>
<dbReference type="EMBL" id="JACCFI010000001">
    <property type="protein sequence ID" value="NYG19922.1"/>
    <property type="molecule type" value="Genomic_DNA"/>
</dbReference>
<dbReference type="Proteomes" id="UP000549066">
    <property type="component" value="Unassembled WGS sequence"/>
</dbReference>
<feature type="domain" description="GP-PDE" evidence="1">
    <location>
        <begin position="11"/>
        <end position="247"/>
    </location>
</feature>
<dbReference type="GO" id="GO:0008889">
    <property type="term" value="F:glycerophosphodiester phosphodiesterase activity"/>
    <property type="evidence" value="ECO:0007669"/>
    <property type="project" value="UniProtKB-EC"/>
</dbReference>
<dbReference type="EC" id="3.1.4.46" evidence="2"/>
<keyword evidence="2" id="KW-0378">Hydrolase</keyword>
<reference evidence="2 3" key="1">
    <citation type="submission" date="2020-07" db="EMBL/GenBank/DDBJ databases">
        <title>Sequencing the genomes of 1000 actinobacteria strains.</title>
        <authorList>
            <person name="Klenk H.-P."/>
        </authorList>
    </citation>
    <scope>NUCLEOTIDE SEQUENCE [LARGE SCALE GENOMIC DNA]</scope>
    <source>
        <strain evidence="2 3">DSM 8598</strain>
    </source>
</reference>
<organism evidence="2 3">
    <name type="scientific">Agromyces hippuratus</name>
    <dbReference type="NCBI Taxonomy" id="286438"/>
    <lineage>
        <taxon>Bacteria</taxon>
        <taxon>Bacillati</taxon>
        <taxon>Actinomycetota</taxon>
        <taxon>Actinomycetes</taxon>
        <taxon>Micrococcales</taxon>
        <taxon>Microbacteriaceae</taxon>
        <taxon>Agromyces</taxon>
    </lineage>
</organism>
<dbReference type="Pfam" id="PF03009">
    <property type="entry name" value="GDPD"/>
    <property type="match status" value="1"/>
</dbReference>